<proteinExistence type="predicted"/>
<organism evidence="1 2">
    <name type="scientific">Trichogramma brassicae</name>
    <dbReference type="NCBI Taxonomy" id="86971"/>
    <lineage>
        <taxon>Eukaryota</taxon>
        <taxon>Metazoa</taxon>
        <taxon>Ecdysozoa</taxon>
        <taxon>Arthropoda</taxon>
        <taxon>Hexapoda</taxon>
        <taxon>Insecta</taxon>
        <taxon>Pterygota</taxon>
        <taxon>Neoptera</taxon>
        <taxon>Endopterygota</taxon>
        <taxon>Hymenoptera</taxon>
        <taxon>Apocrita</taxon>
        <taxon>Proctotrupomorpha</taxon>
        <taxon>Chalcidoidea</taxon>
        <taxon>Trichogrammatidae</taxon>
        <taxon>Trichogramma</taxon>
    </lineage>
</organism>
<keyword evidence="2" id="KW-1185">Reference proteome</keyword>
<accession>A0A6H5J322</accession>
<evidence type="ECO:0000313" key="1">
    <source>
        <dbReference type="EMBL" id="CAB0042530.1"/>
    </source>
</evidence>
<dbReference type="AlphaFoldDB" id="A0A6H5J322"/>
<name>A0A6H5J322_9HYME</name>
<dbReference type="Proteomes" id="UP000479190">
    <property type="component" value="Unassembled WGS sequence"/>
</dbReference>
<protein>
    <submittedName>
        <fullName evidence="1">Uncharacterized protein</fullName>
    </submittedName>
</protein>
<reference evidence="1 2" key="1">
    <citation type="submission" date="2020-02" db="EMBL/GenBank/DDBJ databases">
        <authorList>
            <person name="Ferguson B K."/>
        </authorList>
    </citation>
    <scope>NUCLEOTIDE SEQUENCE [LARGE SCALE GENOMIC DNA]</scope>
</reference>
<gene>
    <name evidence="1" type="ORF">TBRA_LOCUS14147</name>
</gene>
<sequence>MCCDPTMSFQLRLLCTFVKLYIGPKVTTSLPLRKAGRAIFGPLCMKNSIQAYAAKKESPRALAAVAAVHCVCVRAGQSWRTSREQKTSIICREIPRSHRLHSLSFVRVQKLVLLLLLPPLPLQQRHQVNLHAKQSSSSGQ</sequence>
<evidence type="ECO:0000313" key="2">
    <source>
        <dbReference type="Proteomes" id="UP000479190"/>
    </source>
</evidence>
<dbReference type="EMBL" id="CADCXV010001203">
    <property type="protein sequence ID" value="CAB0042530.1"/>
    <property type="molecule type" value="Genomic_DNA"/>
</dbReference>